<gene>
    <name evidence="1" type="ORF">GCM10011609_06480</name>
</gene>
<protein>
    <submittedName>
        <fullName evidence="1">Uncharacterized protein</fullName>
    </submittedName>
</protein>
<dbReference type="RefSeq" id="WP_189153012.1">
    <property type="nucleotide sequence ID" value="NZ_BMNC01000001.1"/>
</dbReference>
<proteinExistence type="predicted"/>
<comment type="caution">
    <text evidence="1">The sequence shown here is derived from an EMBL/GenBank/DDBJ whole genome shotgun (WGS) entry which is preliminary data.</text>
</comment>
<sequence length="771" mass="84169">MADQIHTASPGYATGQLARALAAAISAGTEADRERALRKVRRWEDVVSGMADGTLAVGSRTPVADTPAWVTLEVAHGGFATGRYLAEVPLSEDETARVASLPDEVPGGTERERLNLWYLGDAGQAELLDAVRAGRFRVEVPEDAALPVVALLLDRGFPEQALDLVAELRPLMHRLRLTPRFEPVARPSDSAVRVASVRDAAASLRAVRVPAQLAKMRAAVTVWEPLYDRLLALWCRTVDGELPQLGEDGSVHGGWPCRTWPADWTAARAQWLADFADMCRTVAPSGRQTNPKNNFARLRRALESCPDGSLELTAREVGWIRRAIANTVSRRGAPETEQRGAWHAAQAATVMTPTRAALARVLASRLNRFPADGGLPSLDVATAAVSEAETTAEIPCGTTMPDRLVRKAARALEAPADELVRLGVITSGETLAAVLPQLTSRLLSAAIDDPVVAGLHEQTYTAFRRRRGLLLLNLEHQVRFTELPWVQALAPFKSPQPDNAAAARRALRQITMLALTAFPHALLPNPLVTEIRTLAKQAELELPLVEEVAADIFMGTFTTKWRDAAAVASRLLSGTLYANYYDLPADWSEPQHTLLHWGKRTATDFTELCRQRAGTTGGSTAANGMLLEQSQILTTHNLAVLVDALDLTEELHERAPGLAGRTFSWIVRRQAQRTDHLHAALIQVKNTAYAWRQALFLLSFCEPSVQMSLAARLGTELRGIRLVPAVEGLLQVLDGDRFTPAGTMRRGNGRRFLGWAQETNPFLGYADGKRR</sequence>
<name>A0ABQ2HAN4_9PSEU</name>
<accession>A0ABQ2HAN4</accession>
<organism evidence="1 2">
    <name type="scientific">Lentzea pudingi</name>
    <dbReference type="NCBI Taxonomy" id="1789439"/>
    <lineage>
        <taxon>Bacteria</taxon>
        <taxon>Bacillati</taxon>
        <taxon>Actinomycetota</taxon>
        <taxon>Actinomycetes</taxon>
        <taxon>Pseudonocardiales</taxon>
        <taxon>Pseudonocardiaceae</taxon>
        <taxon>Lentzea</taxon>
    </lineage>
</organism>
<keyword evidence="2" id="KW-1185">Reference proteome</keyword>
<evidence type="ECO:0000313" key="2">
    <source>
        <dbReference type="Proteomes" id="UP000597656"/>
    </source>
</evidence>
<reference evidence="2" key="1">
    <citation type="journal article" date="2019" name="Int. J. Syst. Evol. Microbiol.">
        <title>The Global Catalogue of Microorganisms (GCM) 10K type strain sequencing project: providing services to taxonomists for standard genome sequencing and annotation.</title>
        <authorList>
            <consortium name="The Broad Institute Genomics Platform"/>
            <consortium name="The Broad Institute Genome Sequencing Center for Infectious Disease"/>
            <person name="Wu L."/>
            <person name="Ma J."/>
        </authorList>
    </citation>
    <scope>NUCLEOTIDE SEQUENCE [LARGE SCALE GENOMIC DNA]</scope>
    <source>
        <strain evidence="2">CGMCC 4.7319</strain>
    </source>
</reference>
<dbReference type="EMBL" id="BMNC01000001">
    <property type="protein sequence ID" value="GGM73371.1"/>
    <property type="molecule type" value="Genomic_DNA"/>
</dbReference>
<dbReference type="Proteomes" id="UP000597656">
    <property type="component" value="Unassembled WGS sequence"/>
</dbReference>
<evidence type="ECO:0000313" key="1">
    <source>
        <dbReference type="EMBL" id="GGM73371.1"/>
    </source>
</evidence>